<dbReference type="Proteomes" id="UP000029864">
    <property type="component" value="Unassembled WGS sequence"/>
</dbReference>
<gene>
    <name evidence="2" type="ORF">BJ997_000477</name>
    <name evidence="1" type="ORF">GY21_09835</name>
</gene>
<protein>
    <submittedName>
        <fullName evidence="1">Uncharacterized protein</fullName>
    </submittedName>
</protein>
<sequence length="61" mass="6436">MTDFAAFKARLEAEVAGASAHESVGALAGFASRDELLKPLPLKTPPATPMQVRLRVDLADS</sequence>
<proteinExistence type="predicted"/>
<reference evidence="2 4" key="2">
    <citation type="submission" date="2020-08" db="EMBL/GenBank/DDBJ databases">
        <title>Sequencing the genomes of 1000 actinobacteria strains.</title>
        <authorList>
            <person name="Klenk H.-P."/>
        </authorList>
    </citation>
    <scope>NUCLEOTIDE SEQUENCE [LARGE SCALE GENOMIC DNA]</scope>
    <source>
        <strain evidence="2 4">DSM 21065</strain>
    </source>
</reference>
<dbReference type="EMBL" id="JACHBQ010000001">
    <property type="protein sequence ID" value="MBB5639929.1"/>
    <property type="molecule type" value="Genomic_DNA"/>
</dbReference>
<dbReference type="RefSeq" id="WP_052542218.1">
    <property type="nucleotide sequence ID" value="NZ_JACHBQ010000001.1"/>
</dbReference>
<comment type="caution">
    <text evidence="1">The sequence shown here is derived from an EMBL/GenBank/DDBJ whole genome shotgun (WGS) entry which is preliminary data.</text>
</comment>
<dbReference type="EMBL" id="JPXF01000035">
    <property type="protein sequence ID" value="KGJ75413.1"/>
    <property type="molecule type" value="Genomic_DNA"/>
</dbReference>
<dbReference type="AlphaFoldDB" id="A0A099JD15"/>
<evidence type="ECO:0000313" key="1">
    <source>
        <dbReference type="EMBL" id="KGJ75413.1"/>
    </source>
</evidence>
<organism evidence="1 3">
    <name type="scientific">Cryobacterium roopkundense</name>
    <dbReference type="NCBI Taxonomy" id="1001240"/>
    <lineage>
        <taxon>Bacteria</taxon>
        <taxon>Bacillati</taxon>
        <taxon>Actinomycetota</taxon>
        <taxon>Actinomycetes</taxon>
        <taxon>Micrococcales</taxon>
        <taxon>Microbacteriaceae</taxon>
        <taxon>Cryobacterium</taxon>
    </lineage>
</organism>
<keyword evidence="3" id="KW-1185">Reference proteome</keyword>
<evidence type="ECO:0000313" key="4">
    <source>
        <dbReference type="Proteomes" id="UP000561726"/>
    </source>
</evidence>
<accession>A0A099JD15</accession>
<dbReference type="Proteomes" id="UP000561726">
    <property type="component" value="Unassembled WGS sequence"/>
</dbReference>
<evidence type="ECO:0000313" key="3">
    <source>
        <dbReference type="Proteomes" id="UP000029864"/>
    </source>
</evidence>
<evidence type="ECO:0000313" key="2">
    <source>
        <dbReference type="EMBL" id="MBB5639929.1"/>
    </source>
</evidence>
<name>A0A099JD15_9MICO</name>
<reference evidence="1 3" key="1">
    <citation type="submission" date="2014-08" db="EMBL/GenBank/DDBJ databases">
        <authorList>
            <person name="Sisinthy S."/>
        </authorList>
    </citation>
    <scope>NUCLEOTIDE SEQUENCE [LARGE SCALE GENOMIC DNA]</scope>
    <source>
        <strain evidence="1 3">RuG17</strain>
    </source>
</reference>
<dbReference type="STRING" id="1001240.GY21_09835"/>